<dbReference type="Gene3D" id="3.60.15.10">
    <property type="entry name" value="Ribonuclease Z/Hydroxyacylglutathione hydrolase-like"/>
    <property type="match status" value="1"/>
</dbReference>
<dbReference type="InterPro" id="IPR024884">
    <property type="entry name" value="NAPE-PLD"/>
</dbReference>
<evidence type="ECO:0000313" key="3">
    <source>
        <dbReference type="Proteomes" id="UP000538666"/>
    </source>
</evidence>
<dbReference type="AlphaFoldDB" id="A0A841K145"/>
<dbReference type="GO" id="GO:0070290">
    <property type="term" value="F:N-acylphosphatidylethanolamine-specific phospholipase D activity"/>
    <property type="evidence" value="ECO:0007669"/>
    <property type="project" value="InterPro"/>
</dbReference>
<evidence type="ECO:0000313" key="2">
    <source>
        <dbReference type="EMBL" id="MBB6147276.1"/>
    </source>
</evidence>
<reference evidence="2 3" key="1">
    <citation type="submission" date="2020-08" db="EMBL/GenBank/DDBJ databases">
        <title>Genomic Encyclopedia of Type Strains, Phase IV (KMG-IV): sequencing the most valuable type-strain genomes for metagenomic binning, comparative biology and taxonomic classification.</title>
        <authorList>
            <person name="Goeker M."/>
        </authorList>
    </citation>
    <scope>NUCLEOTIDE SEQUENCE [LARGE SCALE GENOMIC DNA]</scope>
    <source>
        <strain evidence="2 3">DSM 103733</strain>
    </source>
</reference>
<accession>A0A841K145</accession>
<sequence>MPQKPLLAKPEELAVTFIGHASFLIQIGGLKLLVDPVFATRLVVIRRVRRPGVLIRDLPPIDAVLLTHAHMDHLNLPSLRKIVRHTFRMSGRSPVAVVPEGVADLVDKIGFESVRSLRPWSTCKLRQVEVTMTPAQHWGARMLRDSHRGFGGYLLRSGSHSVYHSGDSGYFEGFREIGERLAPRVALLPIGAYKPDSFRRVHTSPEDALQAFQDLRAEFMVPMHYGTFRLSEEEMDEPLPRLMKAATEVGLQQRIQALREGDTTIFP</sequence>
<dbReference type="GO" id="GO:0008270">
    <property type="term" value="F:zinc ion binding"/>
    <property type="evidence" value="ECO:0007669"/>
    <property type="project" value="InterPro"/>
</dbReference>
<name>A0A841K145_9BACT</name>
<dbReference type="InterPro" id="IPR036866">
    <property type="entry name" value="RibonucZ/Hydroxyglut_hydro"/>
</dbReference>
<dbReference type="InterPro" id="IPR001279">
    <property type="entry name" value="Metallo-B-lactamas"/>
</dbReference>
<keyword evidence="3" id="KW-1185">Reference proteome</keyword>
<dbReference type="EMBL" id="JACHEK010000013">
    <property type="protein sequence ID" value="MBB6147276.1"/>
    <property type="molecule type" value="Genomic_DNA"/>
</dbReference>
<dbReference type="GO" id="GO:0005737">
    <property type="term" value="C:cytoplasm"/>
    <property type="evidence" value="ECO:0007669"/>
    <property type="project" value="TreeGrafter"/>
</dbReference>
<comment type="caution">
    <text evidence="2">The sequence shown here is derived from an EMBL/GenBank/DDBJ whole genome shotgun (WGS) entry which is preliminary data.</text>
</comment>
<organism evidence="2 3">
    <name type="scientific">Silvibacterium bohemicum</name>
    <dbReference type="NCBI Taxonomy" id="1577686"/>
    <lineage>
        <taxon>Bacteria</taxon>
        <taxon>Pseudomonadati</taxon>
        <taxon>Acidobacteriota</taxon>
        <taxon>Terriglobia</taxon>
        <taxon>Terriglobales</taxon>
        <taxon>Acidobacteriaceae</taxon>
        <taxon>Silvibacterium</taxon>
    </lineage>
</organism>
<protein>
    <submittedName>
        <fullName evidence="2">L-ascorbate metabolism protein UlaG (Beta-lactamase superfamily)</fullName>
    </submittedName>
</protein>
<dbReference type="SMART" id="SM00849">
    <property type="entry name" value="Lactamase_B"/>
    <property type="match status" value="1"/>
</dbReference>
<dbReference type="PIRSF" id="PIRSF038896">
    <property type="entry name" value="NAPE-PLD"/>
    <property type="match status" value="1"/>
</dbReference>
<dbReference type="PANTHER" id="PTHR15032">
    <property type="entry name" value="N-ACYL-PHOSPHATIDYLETHANOLAMINE-HYDROLYZING PHOSPHOLIPASE D"/>
    <property type="match status" value="1"/>
</dbReference>
<dbReference type="PANTHER" id="PTHR15032:SF36">
    <property type="entry name" value="METALLO-BETA-LACTAMASE DOMAIN-CONTAINING PROTEIN"/>
    <property type="match status" value="1"/>
</dbReference>
<dbReference type="SUPFAM" id="SSF56281">
    <property type="entry name" value="Metallo-hydrolase/oxidoreductase"/>
    <property type="match status" value="1"/>
</dbReference>
<dbReference type="Pfam" id="PF12706">
    <property type="entry name" value="Lactamase_B_2"/>
    <property type="match status" value="1"/>
</dbReference>
<proteinExistence type="predicted"/>
<feature type="domain" description="Metallo-beta-lactamase" evidence="1">
    <location>
        <begin position="19"/>
        <end position="224"/>
    </location>
</feature>
<dbReference type="Proteomes" id="UP000538666">
    <property type="component" value="Unassembled WGS sequence"/>
</dbReference>
<evidence type="ECO:0000259" key="1">
    <source>
        <dbReference type="SMART" id="SM00849"/>
    </source>
</evidence>
<gene>
    <name evidence="2" type="ORF">HNQ77_005270</name>
</gene>